<comment type="caution">
    <text evidence="2">The sequence shown here is derived from an EMBL/GenBank/DDBJ whole genome shotgun (WGS) entry which is preliminary data.</text>
</comment>
<evidence type="ECO:0000313" key="2">
    <source>
        <dbReference type="EMBL" id="KAA8563659.1"/>
    </source>
</evidence>
<name>A0A5M9J736_MONFR</name>
<dbReference type="EMBL" id="VICG01000016">
    <property type="protein sequence ID" value="KAA8563659.1"/>
    <property type="molecule type" value="Genomic_DNA"/>
</dbReference>
<gene>
    <name evidence="2" type="ORF">EYC84_011681</name>
</gene>
<sequence>MSSDLHLFTELQSFLNAGASTLNEIPENERLGYDPQSVAIAQGVFDPSPVVNNSPTISTATVEENNDKPTVQPTRNNEISIGSKLVAPDVEHRLDFEHGLDEAIQGVEDIIGDSEQNDSSSEFDYLFDDTPPTEVESSQENKEPKSTEVEREVNSNHPQLQAPLQEGVINEQDLSKQGGQHKSDDVASNLEQDEEDSTEFDADLNAAFDAELELPVESDVVPSLDTDLDAEMAAEMEAEMDADLDAEMAAEMEAEMDADLDAEMAAEMEAG</sequence>
<proteinExistence type="predicted"/>
<keyword evidence="3" id="KW-1185">Reference proteome</keyword>
<feature type="compositionally biased region" description="Basic and acidic residues" evidence="1">
    <location>
        <begin position="139"/>
        <end position="154"/>
    </location>
</feature>
<reference evidence="2 3" key="1">
    <citation type="submission" date="2019-06" db="EMBL/GenBank/DDBJ databases">
        <title>Genome Sequence of the Brown Rot Fungal Pathogen Monilinia fructicola.</title>
        <authorList>
            <person name="De Miccolis Angelini R.M."/>
            <person name="Landi L."/>
            <person name="Abate D."/>
            <person name="Pollastro S."/>
            <person name="Romanazzi G."/>
            <person name="Faretra F."/>
        </authorList>
    </citation>
    <scope>NUCLEOTIDE SEQUENCE [LARGE SCALE GENOMIC DNA]</scope>
    <source>
        <strain evidence="2 3">Mfrc123</strain>
    </source>
</reference>
<evidence type="ECO:0000313" key="3">
    <source>
        <dbReference type="Proteomes" id="UP000322873"/>
    </source>
</evidence>
<dbReference type="AlphaFoldDB" id="A0A5M9J736"/>
<protein>
    <submittedName>
        <fullName evidence="2">Uncharacterized protein</fullName>
    </submittedName>
</protein>
<organism evidence="2 3">
    <name type="scientific">Monilinia fructicola</name>
    <name type="common">Brown rot fungus</name>
    <name type="synonym">Ciboria fructicola</name>
    <dbReference type="NCBI Taxonomy" id="38448"/>
    <lineage>
        <taxon>Eukaryota</taxon>
        <taxon>Fungi</taxon>
        <taxon>Dikarya</taxon>
        <taxon>Ascomycota</taxon>
        <taxon>Pezizomycotina</taxon>
        <taxon>Leotiomycetes</taxon>
        <taxon>Helotiales</taxon>
        <taxon>Sclerotiniaceae</taxon>
        <taxon>Monilinia</taxon>
    </lineage>
</organism>
<dbReference type="Proteomes" id="UP000322873">
    <property type="component" value="Unassembled WGS sequence"/>
</dbReference>
<feature type="compositionally biased region" description="Acidic residues" evidence="1">
    <location>
        <begin position="191"/>
        <end position="201"/>
    </location>
</feature>
<accession>A0A5M9J736</accession>
<evidence type="ECO:0000256" key="1">
    <source>
        <dbReference type="SAM" id="MobiDB-lite"/>
    </source>
</evidence>
<feature type="region of interest" description="Disordered" evidence="1">
    <location>
        <begin position="113"/>
        <end position="201"/>
    </location>
</feature>